<evidence type="ECO:0000313" key="3">
    <source>
        <dbReference type="Proteomes" id="UP000235579"/>
    </source>
</evidence>
<keyword evidence="1" id="KW-1133">Transmembrane helix</keyword>
<evidence type="ECO:0000256" key="1">
    <source>
        <dbReference type="SAM" id="Phobius"/>
    </source>
</evidence>
<proteinExistence type="predicted"/>
<sequence length="67" mass="7541">MNEEGRLFNIYARMALGVLVSIGTGVYGYYSSDNTWMITSSVFVVVVLGIGLIQYITFIREINRSLK</sequence>
<keyword evidence="1" id="KW-0812">Transmembrane</keyword>
<organism evidence="2 3">
    <name type="scientific">Vibrio tasmaniensis</name>
    <dbReference type="NCBI Taxonomy" id="212663"/>
    <lineage>
        <taxon>Bacteria</taxon>
        <taxon>Pseudomonadati</taxon>
        <taxon>Pseudomonadota</taxon>
        <taxon>Gammaproteobacteria</taxon>
        <taxon>Vibrionales</taxon>
        <taxon>Vibrionaceae</taxon>
        <taxon>Vibrio</taxon>
    </lineage>
</organism>
<dbReference type="AlphaFoldDB" id="A0A2N7NCT8"/>
<dbReference type="EMBL" id="MDBP01000080">
    <property type="protein sequence ID" value="PMP10014.1"/>
    <property type="molecule type" value="Genomic_DNA"/>
</dbReference>
<keyword evidence="1" id="KW-0472">Membrane</keyword>
<name>A0A2N7NCT8_9VIBR</name>
<feature type="transmembrane region" description="Helical" evidence="1">
    <location>
        <begin position="36"/>
        <end position="58"/>
    </location>
</feature>
<accession>A0A2N7NCT8</accession>
<feature type="transmembrane region" description="Helical" evidence="1">
    <location>
        <begin position="12"/>
        <end position="30"/>
    </location>
</feature>
<comment type="caution">
    <text evidence="2">The sequence shown here is derived from an EMBL/GenBank/DDBJ whole genome shotgun (WGS) entry which is preliminary data.</text>
</comment>
<evidence type="ECO:0000313" key="2">
    <source>
        <dbReference type="EMBL" id="PMP10014.1"/>
    </source>
</evidence>
<gene>
    <name evidence="2" type="ORF">BCS92_02495</name>
</gene>
<dbReference type="Proteomes" id="UP000235579">
    <property type="component" value="Unassembled WGS sequence"/>
</dbReference>
<reference evidence="3" key="1">
    <citation type="submission" date="2016-07" db="EMBL/GenBank/DDBJ databases">
        <title>Nontailed viruses are major unrecognized killers of bacteria in the ocean.</title>
        <authorList>
            <person name="Kauffman K."/>
            <person name="Hussain F."/>
            <person name="Yang J."/>
            <person name="Arevalo P."/>
            <person name="Brown J."/>
            <person name="Cutler M."/>
            <person name="Kelly L."/>
            <person name="Polz M.F."/>
        </authorList>
    </citation>
    <scope>NUCLEOTIDE SEQUENCE [LARGE SCALE GENOMIC DNA]</scope>
    <source>
        <strain evidence="3">10N.222.48.A2</strain>
    </source>
</reference>
<protein>
    <submittedName>
        <fullName evidence="2">Uncharacterized protein</fullName>
    </submittedName>
</protein>